<keyword evidence="9" id="KW-1185">Reference proteome</keyword>
<feature type="transmembrane region" description="Helical" evidence="6">
    <location>
        <begin position="227"/>
        <end position="247"/>
    </location>
</feature>
<evidence type="ECO:0000256" key="6">
    <source>
        <dbReference type="SAM" id="Phobius"/>
    </source>
</evidence>
<keyword evidence="8" id="KW-0131">Cell cycle</keyword>
<dbReference type="GO" id="GO:0032153">
    <property type="term" value="C:cell division site"/>
    <property type="evidence" value="ECO:0007669"/>
    <property type="project" value="TreeGrafter"/>
</dbReference>
<evidence type="ECO:0000313" key="8">
    <source>
        <dbReference type="EMBL" id="MBB5719114.1"/>
    </source>
</evidence>
<proteinExistence type="predicted"/>
<dbReference type="GO" id="GO:0051301">
    <property type="term" value="P:cell division"/>
    <property type="evidence" value="ECO:0007669"/>
    <property type="project" value="UniProtKB-KW"/>
</dbReference>
<sequence>MSDMEALPTPSRHLLDDGRRTRAMVWIMAIMIFLTVLAAALGLGAARSAGSLDRELAGRLTVQIIGADKDAQQASVAKVVAALRKDPAVTRVAPVDRARLAKLLKPWLGDAGLDPDLPMPAMIDVDLRHGDTADVARVTAQVQAIVPGAQVDRHARWLAPVRGFITTLWLLGAGLVALMAVATTAVVLLAARSGLDTHRDTIDVLHMLGSTDVQVARLFQRRIALDTLTGGAIGAVGALALTAFFQARLAMLGSQMMNTMVLTPADWAILVAVPFVFALMAMAAARLSVVRTLKSQL</sequence>
<keyword evidence="2" id="KW-1003">Cell membrane</keyword>
<name>A0A840Z041_9SPHN</name>
<keyword evidence="5 6" id="KW-0472">Membrane</keyword>
<gene>
    <name evidence="8" type="ORF">FHR23_002052</name>
</gene>
<evidence type="ECO:0000256" key="4">
    <source>
        <dbReference type="ARBA" id="ARBA00022989"/>
    </source>
</evidence>
<feature type="transmembrane region" description="Helical" evidence="6">
    <location>
        <begin position="267"/>
        <end position="289"/>
    </location>
</feature>
<protein>
    <submittedName>
        <fullName evidence="8">Cell division transport system permease protein</fullName>
    </submittedName>
</protein>
<comment type="subcellular location">
    <subcellularLocation>
        <location evidence="1">Cell membrane</location>
        <topology evidence="1">Multi-pass membrane protein</topology>
    </subcellularLocation>
</comment>
<dbReference type="Proteomes" id="UP000554342">
    <property type="component" value="Unassembled WGS sequence"/>
</dbReference>
<evidence type="ECO:0000256" key="3">
    <source>
        <dbReference type="ARBA" id="ARBA00022692"/>
    </source>
</evidence>
<dbReference type="InterPro" id="IPR003838">
    <property type="entry name" value="ABC3_permease_C"/>
</dbReference>
<keyword evidence="8" id="KW-0132">Cell division</keyword>
<accession>A0A840Z041</accession>
<evidence type="ECO:0000259" key="7">
    <source>
        <dbReference type="Pfam" id="PF02687"/>
    </source>
</evidence>
<evidence type="ECO:0000256" key="1">
    <source>
        <dbReference type="ARBA" id="ARBA00004651"/>
    </source>
</evidence>
<keyword evidence="3 6" id="KW-0812">Transmembrane</keyword>
<dbReference type="GO" id="GO:0005886">
    <property type="term" value="C:plasma membrane"/>
    <property type="evidence" value="ECO:0007669"/>
    <property type="project" value="UniProtKB-SubCell"/>
</dbReference>
<evidence type="ECO:0000313" key="9">
    <source>
        <dbReference type="Proteomes" id="UP000554342"/>
    </source>
</evidence>
<feature type="domain" description="ABC3 transporter permease C-terminal" evidence="7">
    <location>
        <begin position="175"/>
        <end position="291"/>
    </location>
</feature>
<evidence type="ECO:0000256" key="2">
    <source>
        <dbReference type="ARBA" id="ARBA00022475"/>
    </source>
</evidence>
<comment type="caution">
    <text evidence="8">The sequence shown here is derived from an EMBL/GenBank/DDBJ whole genome shotgun (WGS) entry which is preliminary data.</text>
</comment>
<dbReference type="PANTHER" id="PTHR47755">
    <property type="entry name" value="CELL DIVISION PROTEIN FTSX"/>
    <property type="match status" value="1"/>
</dbReference>
<dbReference type="InterPro" id="IPR004513">
    <property type="entry name" value="FtsX"/>
</dbReference>
<dbReference type="AlphaFoldDB" id="A0A840Z041"/>
<dbReference type="PANTHER" id="PTHR47755:SF1">
    <property type="entry name" value="CELL DIVISION PROTEIN FTSX"/>
    <property type="match status" value="1"/>
</dbReference>
<reference evidence="8 9" key="1">
    <citation type="submission" date="2020-08" db="EMBL/GenBank/DDBJ databases">
        <title>Genomic Encyclopedia of Type Strains, Phase IV (KMG-IV): sequencing the most valuable type-strain genomes for metagenomic binning, comparative biology and taxonomic classification.</title>
        <authorList>
            <person name="Goeker M."/>
        </authorList>
    </citation>
    <scope>NUCLEOTIDE SEQUENCE [LARGE SCALE GENOMIC DNA]</scope>
    <source>
        <strain evidence="8 9">DSM 27203</strain>
    </source>
</reference>
<keyword evidence="4 6" id="KW-1133">Transmembrane helix</keyword>
<dbReference type="EMBL" id="JACIJI010000003">
    <property type="protein sequence ID" value="MBB5719114.1"/>
    <property type="molecule type" value="Genomic_DNA"/>
</dbReference>
<organism evidence="8 9">
    <name type="scientific">Stakelama sediminis</name>
    <dbReference type="NCBI Taxonomy" id="463200"/>
    <lineage>
        <taxon>Bacteria</taxon>
        <taxon>Pseudomonadati</taxon>
        <taxon>Pseudomonadota</taxon>
        <taxon>Alphaproteobacteria</taxon>
        <taxon>Sphingomonadales</taxon>
        <taxon>Sphingomonadaceae</taxon>
        <taxon>Stakelama</taxon>
    </lineage>
</organism>
<evidence type="ECO:0000256" key="5">
    <source>
        <dbReference type="ARBA" id="ARBA00023136"/>
    </source>
</evidence>
<feature type="transmembrane region" description="Helical" evidence="6">
    <location>
        <begin position="23"/>
        <end position="46"/>
    </location>
</feature>
<dbReference type="Pfam" id="PF02687">
    <property type="entry name" value="FtsX"/>
    <property type="match status" value="1"/>
</dbReference>
<feature type="transmembrane region" description="Helical" evidence="6">
    <location>
        <begin position="168"/>
        <end position="191"/>
    </location>
</feature>